<evidence type="ECO:0000313" key="2">
    <source>
        <dbReference type="EMBL" id="PMD54221.1"/>
    </source>
</evidence>
<organism evidence="2 3">
    <name type="scientific">Hyaloscypha bicolor E</name>
    <dbReference type="NCBI Taxonomy" id="1095630"/>
    <lineage>
        <taxon>Eukaryota</taxon>
        <taxon>Fungi</taxon>
        <taxon>Dikarya</taxon>
        <taxon>Ascomycota</taxon>
        <taxon>Pezizomycotina</taxon>
        <taxon>Leotiomycetes</taxon>
        <taxon>Helotiales</taxon>
        <taxon>Hyaloscyphaceae</taxon>
        <taxon>Hyaloscypha</taxon>
        <taxon>Hyaloscypha bicolor</taxon>
    </lineage>
</organism>
<proteinExistence type="predicted"/>
<name>A0A2J6STX7_9HELO</name>
<feature type="region of interest" description="Disordered" evidence="1">
    <location>
        <begin position="124"/>
        <end position="165"/>
    </location>
</feature>
<dbReference type="Proteomes" id="UP000235371">
    <property type="component" value="Unassembled WGS sequence"/>
</dbReference>
<keyword evidence="3" id="KW-1185">Reference proteome</keyword>
<feature type="compositionally biased region" description="Polar residues" evidence="1">
    <location>
        <begin position="150"/>
        <end position="165"/>
    </location>
</feature>
<dbReference type="RefSeq" id="XP_024731125.1">
    <property type="nucleotide sequence ID" value="XM_024883816.1"/>
</dbReference>
<dbReference type="OrthoDB" id="5225441at2759"/>
<dbReference type="EMBL" id="KZ613866">
    <property type="protein sequence ID" value="PMD54221.1"/>
    <property type="molecule type" value="Genomic_DNA"/>
</dbReference>
<dbReference type="GeneID" id="36591893"/>
<protein>
    <submittedName>
        <fullName evidence="2">Uncharacterized protein</fullName>
    </submittedName>
</protein>
<sequence length="287" mass="31385">MSVFSKIMMSRKAAKEAKDHKTVVKQKEEAVAKVPYKHVPTHAAVDALSGAPSTWKVDDRSKIKEHHKRRSQMVISRTGSSLSNVSYLNAAAGPSSIPPLPRNSSYNSYNPTWFDRGGDVYYASDTTHPKRQKPSRGHSYHDSGIGPSPLASNLQSEGTSSNNSLQQVTNATFQKQLDNRLTSYAEVSPVVSSGNSTTSNSSDNLEIAATQNSKRVSQRPQPIVYAEQDIFDRLHTSTTRKLGEAPLYDSPPIREKAPVAAVVAQEVKAKKQRWSLLGKKNAAAIQA</sequence>
<reference evidence="2 3" key="1">
    <citation type="submission" date="2016-04" db="EMBL/GenBank/DDBJ databases">
        <title>A degradative enzymes factory behind the ericoid mycorrhizal symbiosis.</title>
        <authorList>
            <consortium name="DOE Joint Genome Institute"/>
            <person name="Martino E."/>
            <person name="Morin E."/>
            <person name="Grelet G."/>
            <person name="Kuo A."/>
            <person name="Kohler A."/>
            <person name="Daghino S."/>
            <person name="Barry K."/>
            <person name="Choi C."/>
            <person name="Cichocki N."/>
            <person name="Clum A."/>
            <person name="Copeland A."/>
            <person name="Hainaut M."/>
            <person name="Haridas S."/>
            <person name="Labutti K."/>
            <person name="Lindquist E."/>
            <person name="Lipzen A."/>
            <person name="Khouja H.-R."/>
            <person name="Murat C."/>
            <person name="Ohm R."/>
            <person name="Olson A."/>
            <person name="Spatafora J."/>
            <person name="Veneault-Fourrey C."/>
            <person name="Henrissat B."/>
            <person name="Grigoriev I."/>
            <person name="Martin F."/>
            <person name="Perotto S."/>
        </authorList>
    </citation>
    <scope>NUCLEOTIDE SEQUENCE [LARGE SCALE GENOMIC DNA]</scope>
    <source>
        <strain evidence="2 3">E</strain>
    </source>
</reference>
<feature type="region of interest" description="Disordered" evidence="1">
    <location>
        <begin position="58"/>
        <end position="77"/>
    </location>
</feature>
<feature type="compositionally biased region" description="Basic residues" evidence="1">
    <location>
        <begin position="129"/>
        <end position="138"/>
    </location>
</feature>
<evidence type="ECO:0000256" key="1">
    <source>
        <dbReference type="SAM" id="MobiDB-lite"/>
    </source>
</evidence>
<gene>
    <name evidence="2" type="ORF">K444DRAFT_634973</name>
</gene>
<accession>A0A2J6STX7</accession>
<dbReference type="InParanoid" id="A0A2J6STX7"/>
<evidence type="ECO:0000313" key="3">
    <source>
        <dbReference type="Proteomes" id="UP000235371"/>
    </source>
</evidence>
<dbReference type="AlphaFoldDB" id="A0A2J6STX7"/>